<dbReference type="KEGG" id="rsa:RSal33209_1359"/>
<keyword evidence="1" id="KW-0732">Signal</keyword>
<evidence type="ECO:0000256" key="1">
    <source>
        <dbReference type="ARBA" id="ARBA00022729"/>
    </source>
</evidence>
<evidence type="ECO:0000313" key="4">
    <source>
        <dbReference type="EMBL" id="ABY23096.1"/>
    </source>
</evidence>
<reference evidence="5" key="1">
    <citation type="journal article" date="2008" name="J. Bacteriol.">
        <title>Genome sequence of the fish pathogen Renibacterium salmoninarum suggests reductive evolution away from an environmental Arthrobacter ancestor.</title>
        <authorList>
            <person name="Wiens G.D."/>
            <person name="Rockey D.D."/>
            <person name="Wu Z."/>
            <person name="Chang J."/>
            <person name="Levy R."/>
            <person name="Crane S."/>
            <person name="Chen D.S."/>
            <person name="Capri G.R."/>
            <person name="Burnett J.R."/>
            <person name="Sudheesh P.S."/>
            <person name="Schipma M.J."/>
            <person name="Burd H."/>
            <person name="Bhattacharyya A."/>
            <person name="Rhodes L.D."/>
            <person name="Kaul R."/>
            <person name="Strom M.S."/>
        </authorList>
    </citation>
    <scope>NUCLEOTIDE SEQUENCE [LARGE SCALE GENOMIC DNA]</scope>
    <source>
        <strain evidence="5">ATCC 33209 / DSM 20767 / JCM 11484 / NBRC 15589 / NCIMB 2235</strain>
    </source>
</reference>
<feature type="coiled-coil region" evidence="2">
    <location>
        <begin position="206"/>
        <end position="240"/>
    </location>
</feature>
<proteinExistence type="predicted"/>
<feature type="domain" description="M23ase beta-sheet core" evidence="3">
    <location>
        <begin position="359"/>
        <end position="458"/>
    </location>
</feature>
<evidence type="ECO:0000259" key="3">
    <source>
        <dbReference type="Pfam" id="PF01551"/>
    </source>
</evidence>
<dbReference type="InterPro" id="IPR011055">
    <property type="entry name" value="Dup_hybrid_motif"/>
</dbReference>
<evidence type="ECO:0000313" key="5">
    <source>
        <dbReference type="Proteomes" id="UP000002007"/>
    </source>
</evidence>
<dbReference type="STRING" id="288705.RSal33209_1359"/>
<dbReference type="CDD" id="cd12797">
    <property type="entry name" value="M23_peptidase"/>
    <property type="match status" value="1"/>
</dbReference>
<keyword evidence="5" id="KW-1185">Reference proteome</keyword>
<dbReference type="PANTHER" id="PTHR21666:SF289">
    <property type="entry name" value="L-ALA--D-GLU ENDOPEPTIDASE"/>
    <property type="match status" value="1"/>
</dbReference>
<dbReference type="HOGENOM" id="CLU_029425_4_3_11"/>
<sequence>MERIRMDAMVPKIKRVERTTSAWRKSIAGVASAGLAVALLVPALALAAPASADNLDDQAQKLKDQAAAVQSSLEFVDAGIAKSAADLTLYSGMLPGAQQALTDAQGRVATATGQVQSLAARVDLAQQKKDNIAAQIESDKVQAESSKKVIGQIAAQSYKSGGVSGNFSLFLGTDLGKVADNLNMVDQLMRSQYAALDKLNQQSATNLNSQARLVAVEAEIKDLKAKADAALVAEKAAQDEAAAKKVELDKLVTDTTSLSNELNAQRPTIQAKLASVKTEQDNIAAQIAERQRQEIEAEQARQRELAKNQGNNNWTPPPAGNPSAFGLVSPFAGFPITSGWGWRQVPAGTIDWNGAGGYMHTGLDYGAPCGTPVRAPAPGTVVVAGWLNNGGGNAIQLSHGVVQGNALTTVYYHNTSVAVSVGQRVNTGDILAYTGSTGNSTGCHAHFETWLNGTPVNPAGLL</sequence>
<dbReference type="Gene3D" id="2.70.70.10">
    <property type="entry name" value="Glucose Permease (Domain IIA)"/>
    <property type="match status" value="1"/>
</dbReference>
<dbReference type="InterPro" id="IPR016047">
    <property type="entry name" value="M23ase_b-sheet_dom"/>
</dbReference>
<dbReference type="Proteomes" id="UP000002007">
    <property type="component" value="Chromosome"/>
</dbReference>
<dbReference type="EMBL" id="CP000910">
    <property type="protein sequence ID" value="ABY23096.1"/>
    <property type="molecule type" value="Genomic_DNA"/>
</dbReference>
<dbReference type="GO" id="GO:0004222">
    <property type="term" value="F:metalloendopeptidase activity"/>
    <property type="evidence" value="ECO:0007669"/>
    <property type="project" value="TreeGrafter"/>
</dbReference>
<accession>A9WPT9</accession>
<dbReference type="eggNOG" id="COG4942">
    <property type="taxonomic scope" value="Bacteria"/>
</dbReference>
<protein>
    <submittedName>
        <fullName evidence="4">Peptidoglycan-specific endopeptidase, M23 family</fullName>
    </submittedName>
</protein>
<gene>
    <name evidence="4" type="ordered locus">RSal33209_1359</name>
</gene>
<dbReference type="InterPro" id="IPR050570">
    <property type="entry name" value="Cell_wall_metabolism_enzyme"/>
</dbReference>
<organism evidence="4 5">
    <name type="scientific">Renibacterium salmoninarum (strain ATCC 33209 / DSM 20767 / JCM 11484 / NBRC 15589 / NCIMB 2235)</name>
    <dbReference type="NCBI Taxonomy" id="288705"/>
    <lineage>
        <taxon>Bacteria</taxon>
        <taxon>Bacillati</taxon>
        <taxon>Actinomycetota</taxon>
        <taxon>Actinomycetes</taxon>
        <taxon>Micrococcales</taxon>
        <taxon>Micrococcaceae</taxon>
        <taxon>Renibacterium</taxon>
    </lineage>
</organism>
<name>A9WPT9_RENSM</name>
<dbReference type="PANTHER" id="PTHR21666">
    <property type="entry name" value="PEPTIDASE-RELATED"/>
    <property type="match status" value="1"/>
</dbReference>
<evidence type="ECO:0000256" key="2">
    <source>
        <dbReference type="SAM" id="Coils"/>
    </source>
</evidence>
<keyword evidence="2" id="KW-0175">Coiled coil</keyword>
<dbReference type="AlphaFoldDB" id="A9WPT9"/>
<dbReference type="SUPFAM" id="SSF51261">
    <property type="entry name" value="Duplicated hybrid motif"/>
    <property type="match status" value="1"/>
</dbReference>
<dbReference type="Pfam" id="PF01551">
    <property type="entry name" value="Peptidase_M23"/>
    <property type="match status" value="1"/>
</dbReference>
<dbReference type="Gene3D" id="6.10.250.3150">
    <property type="match status" value="1"/>
</dbReference>